<feature type="compositionally biased region" description="Low complexity" evidence="10">
    <location>
        <begin position="305"/>
        <end position="336"/>
    </location>
</feature>
<accession>A0A8S3ZD81</accession>
<dbReference type="FunFam" id="3.30.160.60:FF:000085">
    <property type="entry name" value="Snail zinc finger protein"/>
    <property type="match status" value="1"/>
</dbReference>
<evidence type="ECO:0000256" key="3">
    <source>
        <dbReference type="ARBA" id="ARBA00022737"/>
    </source>
</evidence>
<keyword evidence="2" id="KW-0479">Metal-binding</keyword>
<dbReference type="PANTHER" id="PTHR24388">
    <property type="entry name" value="ZINC FINGER PROTEIN"/>
    <property type="match status" value="1"/>
</dbReference>
<evidence type="ECO:0000256" key="6">
    <source>
        <dbReference type="ARBA" id="ARBA00023125"/>
    </source>
</evidence>
<dbReference type="GO" id="GO:0000978">
    <property type="term" value="F:RNA polymerase II cis-regulatory region sequence-specific DNA binding"/>
    <property type="evidence" value="ECO:0007669"/>
    <property type="project" value="TreeGrafter"/>
</dbReference>
<keyword evidence="5" id="KW-0862">Zinc</keyword>
<evidence type="ECO:0000256" key="10">
    <source>
        <dbReference type="SAM" id="MobiDB-lite"/>
    </source>
</evidence>
<dbReference type="PROSITE" id="PS00028">
    <property type="entry name" value="ZINC_FINGER_C2H2_1"/>
    <property type="match status" value="4"/>
</dbReference>
<sequence>MNQEAIPNWDLSSVKDHVDSTEASSFENGQMLKRTHKLQGALQMTDKDVNVKRRTQEDPDLGNPRIEASDVPEIDRREESFTSWSAETRTKNRPVHAVKLENLYSPGYCKASDMSHQKMDDTMKNFLERINIDIPRNPEIIGNGNHISHQHHIDTLKISETGPFGWLPNTGSIHSHPMTSHYLRSLSHAQSIHPALYPNFYSAFRYSPLSLFMLERALAKDGLPKSSLTSLPPSALFFPETFRTPAEASSPFSPLRKHNIPHQGIPLHSELPYRTSELTILSPTFDKCPQINTIPFSLHKPSSLSPSSPASLTSPSSTISSSSSSTNSGSAGINTSISRNTHSNSQTNINVANFHNKHNPGYHQSKRKDSKETDPVRFNCDACNKSYSTLSGLCKHRQFHCSTHIKKEFSCKHCDKTYISLGALKMHIRTHTLPCKCHVCGKAFSRPWLLQGHIRTHTGEKPFRCNHCGRAFADRSNLRAHLQTHADVKRYSCKRCNKTFSRMSLLTKHDDGCSSSTI</sequence>
<evidence type="ECO:0000259" key="11">
    <source>
        <dbReference type="PROSITE" id="PS50157"/>
    </source>
</evidence>
<feature type="region of interest" description="Disordered" evidence="10">
    <location>
        <begin position="305"/>
        <end position="373"/>
    </location>
</feature>
<feature type="domain" description="C2H2-type" evidence="11">
    <location>
        <begin position="409"/>
        <end position="432"/>
    </location>
</feature>
<evidence type="ECO:0000256" key="7">
    <source>
        <dbReference type="ARBA" id="ARBA00023242"/>
    </source>
</evidence>
<keyword evidence="13" id="KW-1185">Reference proteome</keyword>
<evidence type="ECO:0000313" key="13">
    <source>
        <dbReference type="Proteomes" id="UP000678393"/>
    </source>
</evidence>
<keyword evidence="3" id="KW-0677">Repeat</keyword>
<dbReference type="Gene3D" id="3.30.160.60">
    <property type="entry name" value="Classic Zinc Finger"/>
    <property type="match status" value="4"/>
</dbReference>
<dbReference type="InterPro" id="IPR036236">
    <property type="entry name" value="Znf_C2H2_sf"/>
</dbReference>
<keyword evidence="4 9" id="KW-0863">Zinc-finger</keyword>
<reference evidence="12" key="1">
    <citation type="submission" date="2021-04" db="EMBL/GenBank/DDBJ databases">
        <authorList>
            <consortium name="Molecular Ecology Group"/>
        </authorList>
    </citation>
    <scope>NUCLEOTIDE SEQUENCE</scope>
</reference>
<dbReference type="FunFam" id="3.30.160.60:FF:000860">
    <property type="entry name" value="zinc finger protein SNAI2"/>
    <property type="match status" value="1"/>
</dbReference>
<dbReference type="GO" id="GO:0008270">
    <property type="term" value="F:zinc ion binding"/>
    <property type="evidence" value="ECO:0007669"/>
    <property type="project" value="UniProtKB-KW"/>
</dbReference>
<gene>
    <name evidence="12" type="ORF">CUNI_LOCUS11686</name>
</gene>
<dbReference type="Proteomes" id="UP000678393">
    <property type="component" value="Unassembled WGS sequence"/>
</dbReference>
<evidence type="ECO:0000256" key="1">
    <source>
        <dbReference type="ARBA" id="ARBA00004123"/>
    </source>
</evidence>
<feature type="domain" description="C2H2-type" evidence="11">
    <location>
        <begin position="378"/>
        <end position="405"/>
    </location>
</feature>
<keyword evidence="6" id="KW-0238">DNA-binding</keyword>
<dbReference type="InterPro" id="IPR013087">
    <property type="entry name" value="Znf_C2H2_type"/>
</dbReference>
<dbReference type="AlphaFoldDB" id="A0A8S3ZD81"/>
<dbReference type="PROSITE" id="PS50157">
    <property type="entry name" value="ZINC_FINGER_C2H2_2"/>
    <property type="match status" value="5"/>
</dbReference>
<evidence type="ECO:0000256" key="5">
    <source>
        <dbReference type="ARBA" id="ARBA00022833"/>
    </source>
</evidence>
<keyword evidence="7" id="KW-0539">Nucleus</keyword>
<protein>
    <recommendedName>
        <fullName evidence="11">C2H2-type domain-containing protein</fullName>
    </recommendedName>
</protein>
<feature type="domain" description="C2H2-type" evidence="11">
    <location>
        <begin position="491"/>
        <end position="509"/>
    </location>
</feature>
<feature type="region of interest" description="Disordered" evidence="10">
    <location>
        <begin position="1"/>
        <end position="67"/>
    </location>
</feature>
<dbReference type="Pfam" id="PF00096">
    <property type="entry name" value="zf-C2H2"/>
    <property type="match status" value="4"/>
</dbReference>
<feature type="domain" description="C2H2-type" evidence="11">
    <location>
        <begin position="435"/>
        <end position="462"/>
    </location>
</feature>
<evidence type="ECO:0000256" key="4">
    <source>
        <dbReference type="ARBA" id="ARBA00022771"/>
    </source>
</evidence>
<evidence type="ECO:0000256" key="9">
    <source>
        <dbReference type="PROSITE-ProRule" id="PRU00042"/>
    </source>
</evidence>
<dbReference type="EMBL" id="CAJHNH020002260">
    <property type="protein sequence ID" value="CAG5126128.1"/>
    <property type="molecule type" value="Genomic_DNA"/>
</dbReference>
<dbReference type="SMART" id="SM00355">
    <property type="entry name" value="ZnF_C2H2"/>
    <property type="match status" value="5"/>
</dbReference>
<feature type="compositionally biased region" description="Polar residues" evidence="10">
    <location>
        <begin position="337"/>
        <end position="353"/>
    </location>
</feature>
<comment type="caution">
    <text evidence="12">The sequence shown here is derived from an EMBL/GenBank/DDBJ whole genome shotgun (WGS) entry which is preliminary data.</text>
</comment>
<comment type="similarity">
    <text evidence="8">Belongs to the snail C2H2-type zinc-finger protein family.</text>
</comment>
<dbReference type="PANTHER" id="PTHR24388:SF54">
    <property type="entry name" value="PROTEIN ESCARGOT"/>
    <property type="match status" value="1"/>
</dbReference>
<evidence type="ECO:0000313" key="12">
    <source>
        <dbReference type="EMBL" id="CAG5126128.1"/>
    </source>
</evidence>
<dbReference type="FunFam" id="3.30.160.60:FF:000043">
    <property type="entry name" value="Scratch family zinc finger 2"/>
    <property type="match status" value="1"/>
</dbReference>
<dbReference type="InterPro" id="IPR050527">
    <property type="entry name" value="Snail/Krueppel_Znf"/>
</dbReference>
<dbReference type="SUPFAM" id="SSF57667">
    <property type="entry name" value="beta-beta-alpha zinc fingers"/>
    <property type="match status" value="2"/>
</dbReference>
<evidence type="ECO:0000256" key="8">
    <source>
        <dbReference type="ARBA" id="ARBA00037948"/>
    </source>
</evidence>
<proteinExistence type="inferred from homology"/>
<dbReference type="FunFam" id="3.30.160.60:FF:000207">
    <property type="entry name" value="zinc finger protein SNAI2"/>
    <property type="match status" value="1"/>
</dbReference>
<feature type="domain" description="C2H2-type" evidence="11">
    <location>
        <begin position="463"/>
        <end position="490"/>
    </location>
</feature>
<evidence type="ECO:0000256" key="2">
    <source>
        <dbReference type="ARBA" id="ARBA00022723"/>
    </source>
</evidence>
<dbReference type="GO" id="GO:0000981">
    <property type="term" value="F:DNA-binding transcription factor activity, RNA polymerase II-specific"/>
    <property type="evidence" value="ECO:0007669"/>
    <property type="project" value="TreeGrafter"/>
</dbReference>
<organism evidence="12 13">
    <name type="scientific">Candidula unifasciata</name>
    <dbReference type="NCBI Taxonomy" id="100452"/>
    <lineage>
        <taxon>Eukaryota</taxon>
        <taxon>Metazoa</taxon>
        <taxon>Spiralia</taxon>
        <taxon>Lophotrochozoa</taxon>
        <taxon>Mollusca</taxon>
        <taxon>Gastropoda</taxon>
        <taxon>Heterobranchia</taxon>
        <taxon>Euthyneura</taxon>
        <taxon>Panpulmonata</taxon>
        <taxon>Eupulmonata</taxon>
        <taxon>Stylommatophora</taxon>
        <taxon>Helicina</taxon>
        <taxon>Helicoidea</taxon>
        <taxon>Geomitridae</taxon>
        <taxon>Candidula</taxon>
    </lineage>
</organism>
<dbReference type="GO" id="GO:0005634">
    <property type="term" value="C:nucleus"/>
    <property type="evidence" value="ECO:0007669"/>
    <property type="project" value="UniProtKB-SubCell"/>
</dbReference>
<feature type="compositionally biased region" description="Basic residues" evidence="10">
    <location>
        <begin position="355"/>
        <end position="366"/>
    </location>
</feature>
<name>A0A8S3ZD81_9EUPU</name>
<comment type="subcellular location">
    <subcellularLocation>
        <location evidence="1">Nucleus</location>
    </subcellularLocation>
</comment>
<feature type="compositionally biased region" description="Basic and acidic residues" evidence="10">
    <location>
        <begin position="45"/>
        <end position="57"/>
    </location>
</feature>
<dbReference type="OrthoDB" id="5428132at2759"/>